<sequence length="296" mass="34944">MTAKRRRLPSLFFRLPHEVLERLFTFFPNVEDLINLSICSKEYNEFLKPYVYNCVCLSWGDLTKLEKDELVGIDTLKPFVECLKIEEFDIRKEWSFNYVVLNKQFENLKSLKMRISNSSNFLKYLQDDGLKLDELELINMNKESNLFNIDHLRKIKVKSLKLNGFLIDFEEFDDMITHLELINCYWNYPFELDQFTKLIELTLNYSNEFIISERFRGFLMNPMLSNLEILKIINNNSNLKLYIPAKLIQIISAKIPTLQKVQLSGNVITSPSPKPSNTHNVRVVVDHQYIHSVLET</sequence>
<evidence type="ECO:0000313" key="3">
    <source>
        <dbReference type="Proteomes" id="UP000094112"/>
    </source>
</evidence>
<dbReference type="PROSITE" id="PS50181">
    <property type="entry name" value="FBOX"/>
    <property type="match status" value="1"/>
</dbReference>
<dbReference type="OrthoDB" id="4073795at2759"/>
<dbReference type="EMBL" id="KV454208">
    <property type="protein sequence ID" value="ODQ61666.1"/>
    <property type="molecule type" value="Genomic_DNA"/>
</dbReference>
<organism evidence="2 3">
    <name type="scientific">Wickerhamomyces anomalus (strain ATCC 58044 / CBS 1984 / NCYC 433 / NRRL Y-366-8)</name>
    <name type="common">Yeast</name>
    <name type="synonym">Hansenula anomala</name>
    <dbReference type="NCBI Taxonomy" id="683960"/>
    <lineage>
        <taxon>Eukaryota</taxon>
        <taxon>Fungi</taxon>
        <taxon>Dikarya</taxon>
        <taxon>Ascomycota</taxon>
        <taxon>Saccharomycotina</taxon>
        <taxon>Saccharomycetes</taxon>
        <taxon>Phaffomycetales</taxon>
        <taxon>Wickerhamomycetaceae</taxon>
        <taxon>Wickerhamomyces</taxon>
    </lineage>
</organism>
<dbReference type="Proteomes" id="UP000094112">
    <property type="component" value="Unassembled WGS sequence"/>
</dbReference>
<feature type="domain" description="F-box" evidence="1">
    <location>
        <begin position="9"/>
        <end position="62"/>
    </location>
</feature>
<dbReference type="AlphaFoldDB" id="A0A1E3P8D0"/>
<gene>
    <name evidence="2" type="ORF">WICANDRAFT_75872</name>
</gene>
<accession>A0A1E3P8D0</accession>
<protein>
    <recommendedName>
        <fullName evidence="1">F-box domain-containing protein</fullName>
    </recommendedName>
</protein>
<dbReference type="SUPFAM" id="SSF52047">
    <property type="entry name" value="RNI-like"/>
    <property type="match status" value="1"/>
</dbReference>
<evidence type="ECO:0000259" key="1">
    <source>
        <dbReference type="PROSITE" id="PS50181"/>
    </source>
</evidence>
<reference evidence="2 3" key="1">
    <citation type="journal article" date="2016" name="Proc. Natl. Acad. Sci. U.S.A.">
        <title>Comparative genomics of biotechnologically important yeasts.</title>
        <authorList>
            <person name="Riley R."/>
            <person name="Haridas S."/>
            <person name="Wolfe K.H."/>
            <person name="Lopes M.R."/>
            <person name="Hittinger C.T."/>
            <person name="Goeker M."/>
            <person name="Salamov A.A."/>
            <person name="Wisecaver J.H."/>
            <person name="Long T.M."/>
            <person name="Calvey C.H."/>
            <person name="Aerts A.L."/>
            <person name="Barry K.W."/>
            <person name="Choi C."/>
            <person name="Clum A."/>
            <person name="Coughlan A.Y."/>
            <person name="Deshpande S."/>
            <person name="Douglass A.P."/>
            <person name="Hanson S.J."/>
            <person name="Klenk H.-P."/>
            <person name="LaButti K.M."/>
            <person name="Lapidus A."/>
            <person name="Lindquist E.A."/>
            <person name="Lipzen A.M."/>
            <person name="Meier-Kolthoff J.P."/>
            <person name="Ohm R.A."/>
            <person name="Otillar R.P."/>
            <person name="Pangilinan J.L."/>
            <person name="Peng Y."/>
            <person name="Rokas A."/>
            <person name="Rosa C.A."/>
            <person name="Scheuner C."/>
            <person name="Sibirny A.A."/>
            <person name="Slot J.C."/>
            <person name="Stielow J.B."/>
            <person name="Sun H."/>
            <person name="Kurtzman C.P."/>
            <person name="Blackwell M."/>
            <person name="Grigoriev I.V."/>
            <person name="Jeffries T.W."/>
        </authorList>
    </citation>
    <scope>NUCLEOTIDE SEQUENCE [LARGE SCALE GENOMIC DNA]</scope>
    <source>
        <strain evidence="3">ATCC 58044 / CBS 1984 / NCYC 433 / NRRL Y-366-8</strain>
    </source>
</reference>
<evidence type="ECO:0000313" key="2">
    <source>
        <dbReference type="EMBL" id="ODQ61666.1"/>
    </source>
</evidence>
<dbReference type="STRING" id="683960.A0A1E3P8D0"/>
<keyword evidence="3" id="KW-1185">Reference proteome</keyword>
<dbReference type="RefSeq" id="XP_019040873.1">
    <property type="nucleotide sequence ID" value="XM_019184277.1"/>
</dbReference>
<proteinExistence type="predicted"/>
<name>A0A1E3P8D0_WICAA</name>
<dbReference type="GeneID" id="30201523"/>
<dbReference type="InterPro" id="IPR001810">
    <property type="entry name" value="F-box_dom"/>
</dbReference>